<keyword evidence="1" id="KW-0472">Membrane</keyword>
<feature type="transmembrane region" description="Helical" evidence="1">
    <location>
        <begin position="46"/>
        <end position="65"/>
    </location>
</feature>
<dbReference type="GeneID" id="95579200"/>
<feature type="transmembrane region" description="Helical" evidence="1">
    <location>
        <begin position="6"/>
        <end position="34"/>
    </location>
</feature>
<evidence type="ECO:0000313" key="2">
    <source>
        <dbReference type="EMBL" id="RSU11984.1"/>
    </source>
</evidence>
<keyword evidence="3" id="KW-1185">Reference proteome</keyword>
<dbReference type="Proteomes" id="UP000288028">
    <property type="component" value="Unassembled WGS sequence"/>
</dbReference>
<dbReference type="OrthoDB" id="9929674at2"/>
<evidence type="ECO:0008006" key="4">
    <source>
        <dbReference type="Google" id="ProtNLM"/>
    </source>
</evidence>
<sequence>MWISLFMIIAGLFLLAVVPKYYPMLGFRGVLYLFQIKNSRKITNQVFGFLILLTGIVYLLYFLLVGSSNKLLISLIVVAIISTDCISWLILRKK</sequence>
<accession>A0A430AV91</accession>
<keyword evidence="1" id="KW-0812">Transmembrane</keyword>
<dbReference type="EMBL" id="NGKB01000012">
    <property type="protein sequence ID" value="RSU11984.1"/>
    <property type="molecule type" value="Genomic_DNA"/>
</dbReference>
<gene>
    <name evidence="2" type="ORF">CBF28_11470</name>
</gene>
<evidence type="ECO:0000313" key="3">
    <source>
        <dbReference type="Proteomes" id="UP000288028"/>
    </source>
</evidence>
<organism evidence="2 3">
    <name type="scientific">Vagococcus carniphilus</name>
    <dbReference type="NCBI Taxonomy" id="218144"/>
    <lineage>
        <taxon>Bacteria</taxon>
        <taxon>Bacillati</taxon>
        <taxon>Bacillota</taxon>
        <taxon>Bacilli</taxon>
        <taxon>Lactobacillales</taxon>
        <taxon>Enterococcaceae</taxon>
        <taxon>Vagococcus</taxon>
    </lineage>
</organism>
<protein>
    <recommendedName>
        <fullName evidence="4">DUF3784 domain-containing protein</fullName>
    </recommendedName>
</protein>
<name>A0A430AV91_9ENTE</name>
<dbReference type="RefSeq" id="WP_126795396.1">
    <property type="nucleotide sequence ID" value="NZ_CP060720.1"/>
</dbReference>
<comment type="caution">
    <text evidence="2">The sequence shown here is derived from an EMBL/GenBank/DDBJ whole genome shotgun (WGS) entry which is preliminary data.</text>
</comment>
<proteinExistence type="predicted"/>
<evidence type="ECO:0000256" key="1">
    <source>
        <dbReference type="SAM" id="Phobius"/>
    </source>
</evidence>
<reference evidence="2 3" key="1">
    <citation type="submission" date="2017-05" db="EMBL/GenBank/DDBJ databases">
        <title>Vagococcus spp. assemblies.</title>
        <authorList>
            <person name="Gulvik C.A."/>
        </authorList>
    </citation>
    <scope>NUCLEOTIDE SEQUENCE [LARGE SCALE GENOMIC DNA]</scope>
    <source>
        <strain evidence="2 3">SS1714</strain>
    </source>
</reference>
<keyword evidence="1" id="KW-1133">Transmembrane helix</keyword>
<dbReference type="AlphaFoldDB" id="A0A430AV91"/>
<feature type="transmembrane region" description="Helical" evidence="1">
    <location>
        <begin position="71"/>
        <end position="91"/>
    </location>
</feature>